<organism evidence="1 2">
    <name type="scientific">Pseudoalteromonas luteoviolacea (strain 2ta16)</name>
    <dbReference type="NCBI Taxonomy" id="1353533"/>
    <lineage>
        <taxon>Bacteria</taxon>
        <taxon>Pseudomonadati</taxon>
        <taxon>Pseudomonadota</taxon>
        <taxon>Gammaproteobacteria</taxon>
        <taxon>Alteromonadales</taxon>
        <taxon>Pseudoalteromonadaceae</taxon>
        <taxon>Pseudoalteromonas</taxon>
    </lineage>
</organism>
<dbReference type="Proteomes" id="UP000017820">
    <property type="component" value="Unassembled WGS sequence"/>
</dbReference>
<evidence type="ECO:0000313" key="1">
    <source>
        <dbReference type="EMBL" id="ESP90647.1"/>
    </source>
</evidence>
<reference evidence="1 2" key="1">
    <citation type="submission" date="2013-07" db="EMBL/GenBank/DDBJ databases">
        <title>Draft genome sequence of Pseudoalteromonas luteoviolacea 2ta16.</title>
        <authorList>
            <person name="Allen E.E."/>
            <person name="Azam F."/>
            <person name="Podell S."/>
        </authorList>
    </citation>
    <scope>NUCLEOTIDE SEQUENCE [LARGE SCALE GENOMIC DNA]</scope>
    <source>
        <strain evidence="1 2">2ta16</strain>
    </source>
</reference>
<comment type="caution">
    <text evidence="1">The sequence shown here is derived from an EMBL/GenBank/DDBJ whole genome shotgun (WGS) entry which is preliminary data.</text>
</comment>
<dbReference type="AlphaFoldDB" id="V4J5M3"/>
<protein>
    <submittedName>
        <fullName evidence="1">Uncharacterized protein</fullName>
    </submittedName>
</protein>
<proteinExistence type="predicted"/>
<gene>
    <name evidence="1" type="ORF">PL2TA16_01751</name>
</gene>
<sequence length="586" mass="66082">MPSLSHKLKELLKSNEITAYIIVANGGGTGNEASAARLGRYLNQELSMQVKFLTFDPSQDKFGRRTDLSKECNEDSIAKLKKLNVPSEQIVNTEEKLVTKQRFFVFCAADIKRDNCREMGLAIKSINAQNNKQLNADLFLGSVNLNPFAWHSDQRGIFDSLGKEIERLKPLPLLADYLAPSSTLNPLQSQREGLSSGNKHKLVDLLQPSLLNCQLMTTYGLHALFESDPCDYRWVARAFTGLVKGLHQYVSNQKKSVVLLALHPRNTSDFTILRQHCEENIIWYNGTENSARSVEGCSKIHLLSSTATHLNEVVNDIAKLRVKQVIVIQKHESDIVPPDSFKELLRAATVPTLTEGANTVGQLIQMQKPFWTLAEAEKQLPLVSEELQSLEHWQSLLTAVFNLPALSRDKLYLVEKLKKATKEIEQAAINARKISKEFRHEMMVADIQEENLNKIANHTENSIDNKAVDEYLSYIGDLHFIFDKECKNQVLLALTAWYAKKHGITPSIHRDTGKTGDPALDAIVDILSDAHITDLGTIKAVQNAYQENKPYTSKKVMYNQLSSLTFGHISTRLLNELVDYLYENFH</sequence>
<dbReference type="PATRIC" id="fig|1353533.3.peg.5183"/>
<evidence type="ECO:0000313" key="2">
    <source>
        <dbReference type="Proteomes" id="UP000017820"/>
    </source>
</evidence>
<name>V4J5M3_PSEL2</name>
<accession>V4J5M3</accession>
<dbReference type="GeneID" id="29919242"/>
<dbReference type="EMBL" id="AUSV01000134">
    <property type="protein sequence ID" value="ESP90647.1"/>
    <property type="molecule type" value="Genomic_DNA"/>
</dbReference>
<dbReference type="RefSeq" id="WP_023402004.1">
    <property type="nucleotide sequence ID" value="NZ_AUSV01000134.1"/>
</dbReference>